<dbReference type="InterPro" id="IPR001810">
    <property type="entry name" value="F-box_dom"/>
</dbReference>
<accession>A0AAD8Z9R8</accession>
<keyword evidence="2" id="KW-0677">Repeat</keyword>
<dbReference type="PROSITE" id="PS50181">
    <property type="entry name" value="FBOX"/>
    <property type="match status" value="1"/>
</dbReference>
<feature type="repeat" description="WD" evidence="3">
    <location>
        <begin position="401"/>
        <end position="442"/>
    </location>
</feature>
<keyword evidence="7" id="KW-1185">Reference proteome</keyword>
<evidence type="ECO:0000313" key="7">
    <source>
        <dbReference type="Proteomes" id="UP001239994"/>
    </source>
</evidence>
<feature type="repeat" description="WD" evidence="3">
    <location>
        <begin position="443"/>
        <end position="482"/>
    </location>
</feature>
<evidence type="ECO:0000256" key="1">
    <source>
        <dbReference type="ARBA" id="ARBA00022574"/>
    </source>
</evidence>
<dbReference type="Pfam" id="PF00400">
    <property type="entry name" value="WD40"/>
    <property type="match status" value="4"/>
</dbReference>
<dbReference type="PROSITE" id="PS50294">
    <property type="entry name" value="WD_REPEATS_REGION"/>
    <property type="match status" value="2"/>
</dbReference>
<name>A0AAD8Z9R8_9TELE</name>
<protein>
    <recommendedName>
        <fullName evidence="5">F-box domain-containing protein</fullName>
    </recommendedName>
</protein>
<comment type="caution">
    <text evidence="6">The sequence shown here is derived from an EMBL/GenBank/DDBJ whole genome shotgun (WGS) entry which is preliminary data.</text>
</comment>
<dbReference type="InterPro" id="IPR001680">
    <property type="entry name" value="WD40_rpt"/>
</dbReference>
<dbReference type="PROSITE" id="PS50082">
    <property type="entry name" value="WD_REPEATS_2"/>
    <property type="match status" value="3"/>
</dbReference>
<proteinExistence type="predicted"/>
<dbReference type="CDD" id="cd00200">
    <property type="entry name" value="WD40"/>
    <property type="match status" value="1"/>
</dbReference>
<evidence type="ECO:0000256" key="3">
    <source>
        <dbReference type="PROSITE-ProRule" id="PRU00221"/>
    </source>
</evidence>
<evidence type="ECO:0000313" key="6">
    <source>
        <dbReference type="EMBL" id="KAK1794259.1"/>
    </source>
</evidence>
<feature type="repeat" description="WD" evidence="3">
    <location>
        <begin position="524"/>
        <end position="557"/>
    </location>
</feature>
<dbReference type="InterPro" id="IPR015943">
    <property type="entry name" value="WD40/YVTN_repeat-like_dom_sf"/>
</dbReference>
<dbReference type="InterPro" id="IPR051075">
    <property type="entry name" value="SCF_subunit_WD-repeat"/>
</dbReference>
<dbReference type="Proteomes" id="UP001239994">
    <property type="component" value="Unassembled WGS sequence"/>
</dbReference>
<dbReference type="SUPFAM" id="SSF81383">
    <property type="entry name" value="F-box domain"/>
    <property type="match status" value="1"/>
</dbReference>
<dbReference type="CDD" id="cd22136">
    <property type="entry name" value="F-box_FBXW10"/>
    <property type="match status" value="1"/>
</dbReference>
<feature type="region of interest" description="Disordered" evidence="4">
    <location>
        <begin position="673"/>
        <end position="694"/>
    </location>
</feature>
<dbReference type="InterPro" id="IPR036322">
    <property type="entry name" value="WD40_repeat_dom_sf"/>
</dbReference>
<dbReference type="InterPro" id="IPR036047">
    <property type="entry name" value="F-box-like_dom_sf"/>
</dbReference>
<evidence type="ECO:0000256" key="2">
    <source>
        <dbReference type="ARBA" id="ARBA00022737"/>
    </source>
</evidence>
<dbReference type="PANTHER" id="PTHR19872">
    <property type="entry name" value="UBIQUITIN LIGASE SPECIFICITY FACTOR/HREP PROTEIN"/>
    <property type="match status" value="1"/>
</dbReference>
<dbReference type="SMART" id="SM00320">
    <property type="entry name" value="WD40"/>
    <property type="match status" value="5"/>
</dbReference>
<evidence type="ECO:0000256" key="4">
    <source>
        <dbReference type="SAM" id="MobiDB-lite"/>
    </source>
</evidence>
<feature type="domain" description="F-box" evidence="5">
    <location>
        <begin position="228"/>
        <end position="277"/>
    </location>
</feature>
<feature type="compositionally biased region" description="Polar residues" evidence="4">
    <location>
        <begin position="824"/>
        <end position="834"/>
    </location>
</feature>
<sequence length="989" mass="110096">MYRLARERSEWSVDGTARFSCKKENDEFNVCGGCKSCLFPTQLYDSTEWLLRADESFKRRFLAGILVRCQSVEILENILNVLQGTLGKDFTYARSHVKASIPEDPGSFDSDGTLDPDLLRVSVRKTWDWFRNSPPWTKSRYLMRILSLCDTELVRMLGNLIRVLIARERRKFLQISTAKKDYWTELKKETVGSPKRKSSDADSVSSEDPALMVVPGSAKSMSGVSLHRDFIRGLPVNIAKSILGLLDKPSLQRCRQVSQHWQYLTEEILSELSVKKMVEDQAMVLQGSSCSGVNPAYAQIREVPVPFREEDEHIHPNKISPKYKKDIRGLESVYVGVKTKAVEMDERNVYCGAFNILVLLDREDPGRVVHYDGGRVAALGSRDRAVRLLDVPLLKEAPLMMTGHAGSVRAVLVCEERALVISASYDLTIRCWNLNTGACTMLFTGHTGTINCLDLHGHILVSGARDCKVKVWSLLNGQCLKRLRFRHHKSVQCVKIHTPVVLSGCEGGLIKMWDTETAALLKVMDGHQGSVRCLFFDQWHILSGGSDGQVLAWSTNSAFKKSLMTFPHPREVPTLSFHFLRVITGCADGKIRIFNFLGGDCLRVIKISTRQSTVLSLHTHHNKLVRIMRIILVNSSSRVLLLQFAQERWDYAAEPMRTLRGAGICAPPRDHSMASSGWKVSRQSRGTRLAPSHHTRSCSAAGMQQQAHELQMHLCSRASADGAQLPVSPGSACSLDAHILTSPALDLENPPVTSERVMTLSERAIRERVRKRGLHHPVTPAQVILKVSSPTQQPHSCDLASSVMKLNARAQDALGPLSLDPDRQQQTGGSSTPPRKTPAQPRPAPRPSKAYFEGMVKIYTPFRTHTVDLALRHSLHSGQIHSSVPSPKLFRPRSGPVGAITPTAEEDSRTLRPTFTRSAGKHPGHRVETSGIKPTKTCNTLDPFRERGGFQLRTDTEVEELTQAQLQADLCHSTPHPADVRDGMGRLGK</sequence>
<dbReference type="PANTHER" id="PTHR19872:SF7">
    <property type="entry name" value="F-BOX AND WD REPEAT DOMAIN CONTAINING PROTEIN 10B-RELATED"/>
    <property type="match status" value="1"/>
</dbReference>
<organism evidence="6 7">
    <name type="scientific">Electrophorus voltai</name>
    <dbReference type="NCBI Taxonomy" id="2609070"/>
    <lineage>
        <taxon>Eukaryota</taxon>
        <taxon>Metazoa</taxon>
        <taxon>Chordata</taxon>
        <taxon>Craniata</taxon>
        <taxon>Vertebrata</taxon>
        <taxon>Euteleostomi</taxon>
        <taxon>Actinopterygii</taxon>
        <taxon>Neopterygii</taxon>
        <taxon>Teleostei</taxon>
        <taxon>Ostariophysi</taxon>
        <taxon>Gymnotiformes</taxon>
        <taxon>Gymnotoidei</taxon>
        <taxon>Gymnotidae</taxon>
        <taxon>Electrophorus</taxon>
    </lineage>
</organism>
<evidence type="ECO:0000259" key="5">
    <source>
        <dbReference type="PROSITE" id="PS50181"/>
    </source>
</evidence>
<dbReference type="SUPFAM" id="SSF50978">
    <property type="entry name" value="WD40 repeat-like"/>
    <property type="match status" value="1"/>
</dbReference>
<feature type="region of interest" description="Disordered" evidence="4">
    <location>
        <begin position="815"/>
        <end position="848"/>
    </location>
</feature>
<gene>
    <name evidence="6" type="ORF">P4O66_011152</name>
</gene>
<dbReference type="EMBL" id="JAROKS010000017">
    <property type="protein sequence ID" value="KAK1794259.1"/>
    <property type="molecule type" value="Genomic_DNA"/>
</dbReference>
<keyword evidence="1 3" id="KW-0853">WD repeat</keyword>
<dbReference type="Gene3D" id="1.20.1280.50">
    <property type="match status" value="1"/>
</dbReference>
<dbReference type="Gene3D" id="2.130.10.10">
    <property type="entry name" value="YVTN repeat-like/Quinoprotein amine dehydrogenase"/>
    <property type="match status" value="1"/>
</dbReference>
<dbReference type="AlphaFoldDB" id="A0AAD8Z9R8"/>
<reference evidence="6" key="1">
    <citation type="submission" date="2023-03" db="EMBL/GenBank/DDBJ databases">
        <title>Electrophorus voltai genome.</title>
        <authorList>
            <person name="Bian C."/>
        </authorList>
    </citation>
    <scope>NUCLEOTIDE SEQUENCE</scope>
    <source>
        <strain evidence="6">CB-2022</strain>
        <tissue evidence="6">Muscle</tissue>
    </source>
</reference>